<evidence type="ECO:0000313" key="2">
    <source>
        <dbReference type="EMBL" id="VDP56676.1"/>
    </source>
</evidence>
<feature type="compositionally biased region" description="Basic and acidic residues" evidence="1">
    <location>
        <begin position="28"/>
        <end position="42"/>
    </location>
</feature>
<protein>
    <submittedName>
        <fullName evidence="4">PLCXc domain-containing protein</fullName>
    </submittedName>
</protein>
<accession>A0A3P8INL5</accession>
<proteinExistence type="predicted"/>
<evidence type="ECO:0000256" key="1">
    <source>
        <dbReference type="SAM" id="MobiDB-lite"/>
    </source>
</evidence>
<organism evidence="3 4">
    <name type="scientific">Heligmosomoides polygyrus</name>
    <name type="common">Parasitic roundworm</name>
    <dbReference type="NCBI Taxonomy" id="6339"/>
    <lineage>
        <taxon>Eukaryota</taxon>
        <taxon>Metazoa</taxon>
        <taxon>Ecdysozoa</taxon>
        <taxon>Nematoda</taxon>
        <taxon>Chromadorea</taxon>
        <taxon>Rhabditida</taxon>
        <taxon>Rhabditina</taxon>
        <taxon>Rhabditomorpha</taxon>
        <taxon>Strongyloidea</taxon>
        <taxon>Heligmosomidae</taxon>
        <taxon>Heligmosomoides</taxon>
    </lineage>
</organism>
<reference evidence="2 3" key="1">
    <citation type="submission" date="2018-11" db="EMBL/GenBank/DDBJ databases">
        <authorList>
            <consortium name="Pathogen Informatics"/>
        </authorList>
    </citation>
    <scope>NUCLEOTIDE SEQUENCE [LARGE SCALE GENOMIC DNA]</scope>
</reference>
<evidence type="ECO:0000313" key="4">
    <source>
        <dbReference type="WBParaSite" id="HPBE_0002626901-mRNA-1"/>
    </source>
</evidence>
<feature type="compositionally biased region" description="Polar residues" evidence="1">
    <location>
        <begin position="46"/>
        <end position="59"/>
    </location>
</feature>
<feature type="compositionally biased region" description="Polar residues" evidence="1">
    <location>
        <begin position="7"/>
        <end position="25"/>
    </location>
</feature>
<feature type="region of interest" description="Disordered" evidence="1">
    <location>
        <begin position="1"/>
        <end position="59"/>
    </location>
</feature>
<reference evidence="4" key="2">
    <citation type="submission" date="2019-09" db="UniProtKB">
        <authorList>
            <consortium name="WormBaseParasite"/>
        </authorList>
    </citation>
    <scope>IDENTIFICATION</scope>
</reference>
<dbReference type="WBParaSite" id="HPBE_0002626901-mRNA-1">
    <property type="protein sequence ID" value="HPBE_0002626901-mRNA-1"/>
    <property type="gene ID" value="HPBE_0002626901"/>
</dbReference>
<dbReference type="EMBL" id="UZAH01039597">
    <property type="protein sequence ID" value="VDP56676.1"/>
    <property type="molecule type" value="Genomic_DNA"/>
</dbReference>
<dbReference type="AlphaFoldDB" id="A0A183GU99"/>
<sequence length="96" mass="10531">MSRGADAQTQPSQSPANVGSMQSLSPEHGIKENLSRAKDPLRRQYPRSTLNVVKSPGLSSSLTEALERREIDFCVVHEARCSYGKSMDVRRGSKAV</sequence>
<gene>
    <name evidence="2" type="ORF">HPBE_LOCUS26268</name>
</gene>
<evidence type="ECO:0000313" key="3">
    <source>
        <dbReference type="Proteomes" id="UP000050761"/>
    </source>
</evidence>
<name>A0A183GU99_HELPZ</name>
<dbReference type="Proteomes" id="UP000050761">
    <property type="component" value="Unassembled WGS sequence"/>
</dbReference>
<accession>A0A183GU99</accession>
<keyword evidence="3" id="KW-1185">Reference proteome</keyword>